<dbReference type="PANTHER" id="PTHR43725:SF53">
    <property type="entry name" value="UDP-ARABINOSE 4-EPIMERASE 1"/>
    <property type="match status" value="1"/>
</dbReference>
<dbReference type="Pfam" id="PF01370">
    <property type="entry name" value="Epimerase"/>
    <property type="match status" value="1"/>
</dbReference>
<evidence type="ECO:0000313" key="3">
    <source>
        <dbReference type="EMBL" id="GAJ13010.1"/>
    </source>
</evidence>
<dbReference type="AlphaFoldDB" id="X1VT15"/>
<evidence type="ECO:0000259" key="2">
    <source>
        <dbReference type="Pfam" id="PF01370"/>
    </source>
</evidence>
<sequence length="213" mass="23333">MMNILVTGGAGYIGSVLTEELVTRGHKVIVIDNLARGHRAAVVPEAVFIQADLGDGEAIEDIFRRYQVESVMHLAADTSVGQSMVDPGRFFQNNVTCGLNLLQCMVKHGTEKLVFSSSAAVYGEPQMVPVTETATLRPINAYGESKLMFERILHWYGEAYGLRSVSLRYFNVAGASRHFGADHHPQSNLIPIVIHVAAGYAEYLPIFGTDYDS</sequence>
<feature type="non-terminal residue" evidence="3">
    <location>
        <position position="213"/>
    </location>
</feature>
<dbReference type="EMBL" id="BARW01032417">
    <property type="protein sequence ID" value="GAJ13010.1"/>
    <property type="molecule type" value="Genomic_DNA"/>
</dbReference>
<dbReference type="InterPro" id="IPR036291">
    <property type="entry name" value="NAD(P)-bd_dom_sf"/>
</dbReference>
<dbReference type="Gene3D" id="3.40.50.720">
    <property type="entry name" value="NAD(P)-binding Rossmann-like Domain"/>
    <property type="match status" value="1"/>
</dbReference>
<name>X1VT15_9ZZZZ</name>
<dbReference type="Gene3D" id="3.90.25.10">
    <property type="entry name" value="UDP-galactose 4-epimerase, domain 1"/>
    <property type="match status" value="1"/>
</dbReference>
<protein>
    <recommendedName>
        <fullName evidence="2">NAD-dependent epimerase/dehydratase domain-containing protein</fullName>
    </recommendedName>
</protein>
<gene>
    <name evidence="3" type="ORF">S12H4_51315</name>
</gene>
<proteinExistence type="inferred from homology"/>
<comment type="similarity">
    <text evidence="1">Belongs to the NAD(P)-dependent epimerase/dehydratase family.</text>
</comment>
<reference evidence="3" key="1">
    <citation type="journal article" date="2014" name="Front. Microbiol.">
        <title>High frequency of phylogenetically diverse reductive dehalogenase-homologous genes in deep subseafloor sedimentary metagenomes.</title>
        <authorList>
            <person name="Kawai M."/>
            <person name="Futagami T."/>
            <person name="Toyoda A."/>
            <person name="Takaki Y."/>
            <person name="Nishi S."/>
            <person name="Hori S."/>
            <person name="Arai W."/>
            <person name="Tsubouchi T."/>
            <person name="Morono Y."/>
            <person name="Uchiyama I."/>
            <person name="Ito T."/>
            <person name="Fujiyama A."/>
            <person name="Inagaki F."/>
            <person name="Takami H."/>
        </authorList>
    </citation>
    <scope>NUCLEOTIDE SEQUENCE</scope>
    <source>
        <strain evidence="3">Expedition CK06-06</strain>
    </source>
</reference>
<evidence type="ECO:0000256" key="1">
    <source>
        <dbReference type="ARBA" id="ARBA00007637"/>
    </source>
</evidence>
<organism evidence="3">
    <name type="scientific">marine sediment metagenome</name>
    <dbReference type="NCBI Taxonomy" id="412755"/>
    <lineage>
        <taxon>unclassified sequences</taxon>
        <taxon>metagenomes</taxon>
        <taxon>ecological metagenomes</taxon>
    </lineage>
</organism>
<dbReference type="SUPFAM" id="SSF51735">
    <property type="entry name" value="NAD(P)-binding Rossmann-fold domains"/>
    <property type="match status" value="1"/>
</dbReference>
<comment type="caution">
    <text evidence="3">The sequence shown here is derived from an EMBL/GenBank/DDBJ whole genome shotgun (WGS) entry which is preliminary data.</text>
</comment>
<dbReference type="PANTHER" id="PTHR43725">
    <property type="entry name" value="UDP-GLUCOSE 4-EPIMERASE"/>
    <property type="match status" value="1"/>
</dbReference>
<accession>X1VT15</accession>
<feature type="domain" description="NAD-dependent epimerase/dehydratase" evidence="2">
    <location>
        <begin position="4"/>
        <end position="197"/>
    </location>
</feature>
<dbReference type="InterPro" id="IPR001509">
    <property type="entry name" value="Epimerase_deHydtase"/>
</dbReference>